<name>A0A0S4M7A1_9BURK</name>
<feature type="transmembrane region" description="Helical" evidence="1">
    <location>
        <begin position="76"/>
        <end position="96"/>
    </location>
</feature>
<dbReference type="GO" id="GO:0005886">
    <property type="term" value="C:plasma membrane"/>
    <property type="evidence" value="ECO:0007669"/>
    <property type="project" value="TreeGrafter"/>
</dbReference>
<gene>
    <name evidence="2" type="ORF">Ark11_1215</name>
</gene>
<keyword evidence="3" id="KW-1185">Reference proteome</keyword>
<proteinExistence type="predicted"/>
<keyword evidence="1" id="KW-0472">Membrane</keyword>
<protein>
    <submittedName>
        <fullName evidence="2">Putative membrane protein</fullName>
    </submittedName>
</protein>
<organism evidence="2 3">
    <name type="scientific">Candidatus Ichthyocystis hellenicum</name>
    <dbReference type="NCBI Taxonomy" id="1561003"/>
    <lineage>
        <taxon>Bacteria</taxon>
        <taxon>Pseudomonadati</taxon>
        <taxon>Pseudomonadota</taxon>
        <taxon>Betaproteobacteria</taxon>
        <taxon>Burkholderiales</taxon>
        <taxon>Candidatus Ichthyocystis</taxon>
    </lineage>
</organism>
<dbReference type="EMBL" id="LN906597">
    <property type="protein sequence ID" value="CUT18024.1"/>
    <property type="molecule type" value="Genomic_DNA"/>
</dbReference>
<keyword evidence="1" id="KW-1133">Transmembrane helix</keyword>
<evidence type="ECO:0000313" key="3">
    <source>
        <dbReference type="Proteomes" id="UP000198651"/>
    </source>
</evidence>
<feature type="transmembrane region" description="Helical" evidence="1">
    <location>
        <begin position="146"/>
        <end position="167"/>
    </location>
</feature>
<dbReference type="Proteomes" id="UP000198651">
    <property type="component" value="Chromosome I"/>
</dbReference>
<dbReference type="AlphaFoldDB" id="A0A0S4M7A1"/>
<evidence type="ECO:0000256" key="1">
    <source>
        <dbReference type="SAM" id="Phobius"/>
    </source>
</evidence>
<accession>A0A0S4M7A1</accession>
<dbReference type="PANTHER" id="PTHR38684:SF1">
    <property type="entry name" value="PROTEIN AMPE"/>
    <property type="match status" value="1"/>
</dbReference>
<dbReference type="OrthoDB" id="8533534at2"/>
<evidence type="ECO:0000313" key="2">
    <source>
        <dbReference type="EMBL" id="CUT18024.1"/>
    </source>
</evidence>
<dbReference type="STRING" id="1561003.Ark11_1215"/>
<dbReference type="GO" id="GO:0046677">
    <property type="term" value="P:response to antibiotic"/>
    <property type="evidence" value="ECO:0007669"/>
    <property type="project" value="TreeGrafter"/>
</dbReference>
<reference evidence="3" key="1">
    <citation type="submission" date="2015-11" db="EMBL/GenBank/DDBJ databases">
        <authorList>
            <person name="Seth-Smith H.M.B."/>
        </authorList>
    </citation>
    <scope>NUCLEOTIDE SEQUENCE [LARGE SCALE GENOMIC DNA]</scope>
    <source>
        <strain evidence="3">2013Ark11</strain>
    </source>
</reference>
<dbReference type="InterPro" id="IPR052966">
    <property type="entry name" value="Beta-lactamase_Reg"/>
</dbReference>
<keyword evidence="1" id="KW-0812">Transmembrane</keyword>
<feature type="transmembrane region" description="Helical" evidence="1">
    <location>
        <begin position="268"/>
        <end position="287"/>
    </location>
</feature>
<dbReference type="PANTHER" id="PTHR38684">
    <property type="entry name" value="PROTEIN AMPE"/>
    <property type="match status" value="1"/>
</dbReference>
<sequence length="288" mass="32216">MHSMLVLAALISFFCDRFLCLRWIFYSSSASSFVVASLYRLLEAPLPLGLRLLSVSFLSSISVWVVFFVAYYANIVLCLALLVLLYLLLIPFHAFISDCDCCLYSLSSKVLDKFSPWVELCGSSLVDAGEGGSNSMLAVGIIFERLVVAPLVWSIILGPLGGILYFFSYRTKIFADSQGLGSSLFDVYFEWLDWIPSRFLIFMMCLLTNFSYFFTRVTWGLSPSVSNDSKKFLLSSLSLFSSDLPNLLPAAEGNSDDDARPYKIIHRVYQGIVVVFAVLLIIQGTILF</sequence>
<feature type="transmembrane region" description="Helical" evidence="1">
    <location>
        <begin position="48"/>
        <end position="69"/>
    </location>
</feature>
<dbReference type="RefSeq" id="WP_092486566.1">
    <property type="nucleotide sequence ID" value="NZ_FLSL01000090.1"/>
</dbReference>